<dbReference type="PRINTS" id="PR00344">
    <property type="entry name" value="BCTRLSENSOR"/>
</dbReference>
<evidence type="ECO:0000256" key="4">
    <source>
        <dbReference type="ARBA" id="ARBA00022679"/>
    </source>
</evidence>
<reference evidence="13 14" key="1">
    <citation type="submission" date="2016-10" db="EMBL/GenBank/DDBJ databases">
        <authorList>
            <person name="de Groot N.N."/>
        </authorList>
    </citation>
    <scope>NUCLEOTIDE SEQUENCE [LARGE SCALE GENOMIC DNA]</scope>
    <source>
        <strain evidence="13 14">DSM 21633</strain>
    </source>
</reference>
<dbReference type="CDD" id="cd00082">
    <property type="entry name" value="HisKA"/>
    <property type="match status" value="1"/>
</dbReference>
<dbReference type="SUPFAM" id="SSF55785">
    <property type="entry name" value="PYP-like sensor domain (PAS domain)"/>
    <property type="match status" value="1"/>
</dbReference>
<dbReference type="Gene3D" id="3.30.450.20">
    <property type="entry name" value="PAS domain"/>
    <property type="match status" value="1"/>
</dbReference>
<dbReference type="SMART" id="SM00387">
    <property type="entry name" value="HATPase_c"/>
    <property type="match status" value="1"/>
</dbReference>
<dbReference type="InterPro" id="IPR003594">
    <property type="entry name" value="HATPase_dom"/>
</dbReference>
<dbReference type="EC" id="2.7.13.3" evidence="2"/>
<dbReference type="PROSITE" id="PS50113">
    <property type="entry name" value="PAC"/>
    <property type="match status" value="1"/>
</dbReference>
<dbReference type="STRING" id="571933.SAMN05216362_101236"/>
<comment type="catalytic activity">
    <reaction evidence="1">
        <text>ATP + protein L-histidine = ADP + protein N-phospho-L-histidine.</text>
        <dbReference type="EC" id="2.7.13.3"/>
    </reaction>
</comment>
<dbReference type="SMART" id="SM00388">
    <property type="entry name" value="HisKA"/>
    <property type="match status" value="1"/>
</dbReference>
<feature type="domain" description="PAS" evidence="11">
    <location>
        <begin position="37"/>
        <end position="85"/>
    </location>
</feature>
<evidence type="ECO:0000256" key="9">
    <source>
        <dbReference type="ARBA" id="ARBA00023012"/>
    </source>
</evidence>
<evidence type="ECO:0000259" key="12">
    <source>
        <dbReference type="PROSITE" id="PS50113"/>
    </source>
</evidence>
<dbReference type="FunFam" id="1.10.287.130:FF:000040">
    <property type="entry name" value="PAS domain-containing sensor histidine kinase"/>
    <property type="match status" value="1"/>
</dbReference>
<dbReference type="InterPro" id="IPR035965">
    <property type="entry name" value="PAS-like_dom_sf"/>
</dbReference>
<dbReference type="CDD" id="cd00130">
    <property type="entry name" value="PAS"/>
    <property type="match status" value="1"/>
</dbReference>
<dbReference type="InterPro" id="IPR005467">
    <property type="entry name" value="His_kinase_dom"/>
</dbReference>
<dbReference type="Proteomes" id="UP000199427">
    <property type="component" value="Unassembled WGS sequence"/>
</dbReference>
<evidence type="ECO:0000256" key="3">
    <source>
        <dbReference type="ARBA" id="ARBA00022553"/>
    </source>
</evidence>
<evidence type="ECO:0000256" key="2">
    <source>
        <dbReference type="ARBA" id="ARBA00012438"/>
    </source>
</evidence>
<dbReference type="Pfam" id="PF00512">
    <property type="entry name" value="HisKA"/>
    <property type="match status" value="1"/>
</dbReference>
<evidence type="ECO:0000259" key="11">
    <source>
        <dbReference type="PROSITE" id="PS50112"/>
    </source>
</evidence>
<dbReference type="InterPro" id="IPR036097">
    <property type="entry name" value="HisK_dim/P_sf"/>
</dbReference>
<dbReference type="RefSeq" id="WP_091772176.1">
    <property type="nucleotide sequence ID" value="NZ_FOES01000001.1"/>
</dbReference>
<dbReference type="Gene3D" id="3.30.565.10">
    <property type="entry name" value="Histidine kinase-like ATPase, C-terminal domain"/>
    <property type="match status" value="1"/>
</dbReference>
<dbReference type="Gene3D" id="1.10.287.130">
    <property type="match status" value="1"/>
</dbReference>
<dbReference type="PROSITE" id="PS50109">
    <property type="entry name" value="HIS_KIN"/>
    <property type="match status" value="1"/>
</dbReference>
<dbReference type="SUPFAM" id="SSF47384">
    <property type="entry name" value="Homodimeric domain of signal transducing histidine kinase"/>
    <property type="match status" value="1"/>
</dbReference>
<feature type="domain" description="Histidine kinase" evidence="10">
    <location>
        <begin position="157"/>
        <end position="357"/>
    </location>
</feature>
<dbReference type="NCBIfam" id="TIGR00229">
    <property type="entry name" value="sensory_box"/>
    <property type="match status" value="1"/>
</dbReference>
<dbReference type="InterPro" id="IPR036890">
    <property type="entry name" value="HATPase_C_sf"/>
</dbReference>
<dbReference type="InterPro" id="IPR004358">
    <property type="entry name" value="Sig_transdc_His_kin-like_C"/>
</dbReference>
<evidence type="ECO:0000256" key="7">
    <source>
        <dbReference type="ARBA" id="ARBA00022840"/>
    </source>
</evidence>
<evidence type="ECO:0000313" key="14">
    <source>
        <dbReference type="Proteomes" id="UP000199427"/>
    </source>
</evidence>
<dbReference type="PANTHER" id="PTHR43065">
    <property type="entry name" value="SENSOR HISTIDINE KINASE"/>
    <property type="match status" value="1"/>
</dbReference>
<organism evidence="13 14">
    <name type="scientific">Piscibacillus halophilus</name>
    <dbReference type="NCBI Taxonomy" id="571933"/>
    <lineage>
        <taxon>Bacteria</taxon>
        <taxon>Bacillati</taxon>
        <taxon>Bacillota</taxon>
        <taxon>Bacilli</taxon>
        <taxon>Bacillales</taxon>
        <taxon>Bacillaceae</taxon>
        <taxon>Piscibacillus</taxon>
    </lineage>
</organism>
<evidence type="ECO:0000256" key="1">
    <source>
        <dbReference type="ARBA" id="ARBA00000085"/>
    </source>
</evidence>
<keyword evidence="9" id="KW-0902">Two-component regulatory system</keyword>
<keyword evidence="4" id="KW-0808">Transferase</keyword>
<dbReference type="GO" id="GO:0005524">
    <property type="term" value="F:ATP binding"/>
    <property type="evidence" value="ECO:0007669"/>
    <property type="project" value="UniProtKB-KW"/>
</dbReference>
<dbReference type="OrthoDB" id="9815750at2"/>
<evidence type="ECO:0000256" key="5">
    <source>
        <dbReference type="ARBA" id="ARBA00022741"/>
    </source>
</evidence>
<dbReference type="PANTHER" id="PTHR43065:SF10">
    <property type="entry name" value="PEROXIDE STRESS-ACTIVATED HISTIDINE KINASE MAK3"/>
    <property type="match status" value="1"/>
</dbReference>
<dbReference type="InterPro" id="IPR000700">
    <property type="entry name" value="PAS-assoc_C"/>
</dbReference>
<dbReference type="SUPFAM" id="SSF55874">
    <property type="entry name" value="ATPase domain of HSP90 chaperone/DNA topoisomerase II/histidine kinase"/>
    <property type="match status" value="1"/>
</dbReference>
<keyword evidence="8" id="KW-0749">Sporulation</keyword>
<name>A0A1H8Z8Y0_9BACI</name>
<dbReference type="GO" id="GO:0000155">
    <property type="term" value="F:phosphorelay sensor kinase activity"/>
    <property type="evidence" value="ECO:0007669"/>
    <property type="project" value="InterPro"/>
</dbReference>
<dbReference type="Pfam" id="PF02518">
    <property type="entry name" value="HATPase_c"/>
    <property type="match status" value="1"/>
</dbReference>
<dbReference type="Pfam" id="PF13426">
    <property type="entry name" value="PAS_9"/>
    <property type="match status" value="1"/>
</dbReference>
<keyword evidence="6 13" id="KW-0418">Kinase</keyword>
<gene>
    <name evidence="13" type="ORF">SAMN05216362_101236</name>
</gene>
<dbReference type="InterPro" id="IPR003661">
    <property type="entry name" value="HisK_dim/P_dom"/>
</dbReference>
<feature type="domain" description="PAC" evidence="12">
    <location>
        <begin position="92"/>
        <end position="144"/>
    </location>
</feature>
<evidence type="ECO:0000256" key="8">
    <source>
        <dbReference type="ARBA" id="ARBA00022969"/>
    </source>
</evidence>
<proteinExistence type="predicted"/>
<dbReference type="GO" id="GO:0030435">
    <property type="term" value="P:sporulation resulting in formation of a cellular spore"/>
    <property type="evidence" value="ECO:0007669"/>
    <property type="project" value="UniProtKB-KW"/>
</dbReference>
<keyword evidence="3" id="KW-0597">Phosphoprotein</keyword>
<dbReference type="AlphaFoldDB" id="A0A1H8Z8Y0"/>
<dbReference type="EMBL" id="FOES01000001">
    <property type="protein sequence ID" value="SEP60793.1"/>
    <property type="molecule type" value="Genomic_DNA"/>
</dbReference>
<sequence>MKKHSLMVNKDDQFEVDQDILTSAFQWFDNHSTNVKLIFDENYKIVYISYSAEIIFGYTKDCLYGSHLLDYVSEDHIDLIKKSVNSLGFDRVTVEIAFKNSDGNTVHTSTHLGKIIDNHKGKTYYIGIINDISELKTARKMLMNSEKLSSVGQLAASVVHEIRNPLTSIKGFLQLLEKDTQEQKVYFDIMTEEIEKIESITSELLYIAKPSPNKVQNEDLTTIIKEVCLLMRSQARLNEISIEFISEEEQYHLNCDRSQIKQVFINLIKNAIEAMKEPGTIQVKVYQDDVLTVDVIDEGEGVPVELKDRIGEPFLSTKEKGTGLGLMVTKQILDKHHASLSVLDNEENGSIFRIRFY</sequence>
<keyword evidence="7" id="KW-0067">ATP-binding</keyword>
<evidence type="ECO:0000256" key="6">
    <source>
        <dbReference type="ARBA" id="ARBA00022777"/>
    </source>
</evidence>
<evidence type="ECO:0000259" key="10">
    <source>
        <dbReference type="PROSITE" id="PS50109"/>
    </source>
</evidence>
<dbReference type="PROSITE" id="PS50112">
    <property type="entry name" value="PAS"/>
    <property type="match status" value="1"/>
</dbReference>
<keyword evidence="14" id="KW-1185">Reference proteome</keyword>
<dbReference type="InterPro" id="IPR000014">
    <property type="entry name" value="PAS"/>
</dbReference>
<keyword evidence="5" id="KW-0547">Nucleotide-binding</keyword>
<protein>
    <recommendedName>
        <fullName evidence="2">histidine kinase</fullName>
        <ecNumber evidence="2">2.7.13.3</ecNumber>
    </recommendedName>
</protein>
<evidence type="ECO:0000313" key="13">
    <source>
        <dbReference type="EMBL" id="SEP60793.1"/>
    </source>
</evidence>
<accession>A0A1H8Z8Y0</accession>